<accession>A0A495SKZ4</accession>
<dbReference type="GO" id="GO:0008745">
    <property type="term" value="F:N-acetylmuramoyl-L-alanine amidase activity"/>
    <property type="evidence" value="ECO:0007669"/>
    <property type="project" value="InterPro"/>
</dbReference>
<comment type="caution">
    <text evidence="3">The sequence shown here is derived from an EMBL/GenBank/DDBJ whole genome shotgun (WGS) entry which is preliminary data.</text>
</comment>
<dbReference type="InterPro" id="IPR022385">
    <property type="entry name" value="Rhs_assc_core"/>
</dbReference>
<dbReference type="InterPro" id="IPR036505">
    <property type="entry name" value="Amidase/PGRP_sf"/>
</dbReference>
<dbReference type="InterPro" id="IPR002502">
    <property type="entry name" value="Amidase_domain"/>
</dbReference>
<name>A0A495SKZ4_9FLAO</name>
<organism evidence="3 4">
    <name type="scientific">Chryseobacterium defluvii</name>
    <dbReference type="NCBI Taxonomy" id="160396"/>
    <lineage>
        <taxon>Bacteria</taxon>
        <taxon>Pseudomonadati</taxon>
        <taxon>Bacteroidota</taxon>
        <taxon>Flavobacteriia</taxon>
        <taxon>Flavobacteriales</taxon>
        <taxon>Weeksellaceae</taxon>
        <taxon>Chryseobacterium group</taxon>
        <taxon>Chryseobacterium</taxon>
    </lineage>
</organism>
<sequence length="1206" mass="136285">MKNYKILYKNLIDIHELKMKKNFSLLALGLMPFAMAQTTPTASENYIYTKVYLSEDGSKKTETVQYFDGLGRPKQVVQVKATPLGQDLAIPIVYDDLGRQTKSILPVPMPTANLGMQNVSEASANAYYGVANAYTEQKLEASPLARVLEAANPGTEWAMSSGHTVKTQYLTNTTSDQVKKFNTDAVWSNATLTTSITGISTYNVNQLSKTIITDENGNKTIEFKNSEGKIILLRKESSSGKQDTYYIYNDFNQLAFVISPKAVENIVANGNVVSQQILNDLCYQYVYDNRYRLVEKKLPGKGWEHMLYDKQNRLVATQDANLRAKGQWLYTKYDKFNRVAITGISTGSVRSVEQAEVDGLAPNNVNRINYIFFNRQGMDVYYDTPDSTYPNSTKWVTLLSLNYYDTYPGTNVSQPGTILSQSTLTNSSSVTVNGINSIRSTKTMPTATLVKNLDDDNWSSTHIWYDLKGRAIGSQGKNHLGGYTKTEKQLDFSGAVLFANTYHKKTDTDLEVAVKERFVYDNLFRLKQHFHQVNNLTEELLADYTYNELGQVTSKKVGNNLQNVEYTYNTRGWVTKLNDPSNLGSKLFGYELKFGSTSNASVAQANYNGNITEMNWKSANDGILKRYSYQYDGYNRLTNAIYQEPETTVPQNGFYNENMTYDSNGNIMTLNRNQKSYSGFAEQIDELVYTYNGNRLSTVVDQKYNYNGYPDTSGNNITYDDNGNMTKHEDKNILQINYNHLNLPSYIKFNNFVSRNGEDIYSNVQYSYRADGVKVKKKFHYFSGRQNNDAFVTTEYIDGFQYSAETFSLVVPTLKFFNTSEGYYDYQNNRYIYNYVDHLGNVRVSYTKNGGIPQILEQNDYYAFGLRHGGDGFDGSGINYNYEYNGKEKQWEIGMYDYGARFYMPDIGRWGVIDPLAEMFRRHSPYNYAVNNPMKFTDPDGMAARNTFEGDVEYTGQDAIDMFNAIKDFYGYNSNSNGEVPAPKVNAMDATGATGGSGGGSSLSPWMQANLYGNPKPNIISRQEWGAKAPITKGRSWEELECDLSAYYNTITIHHSGNKSNYMNIQELQIKEQASGYADIPYHFAIDSAGNIYEGRPIYVKGAHTAGANTSNIGIVLLSDLDYQNKGLSFEKFLYENYLNGNGGASTKMRESLTNLVSYLNSQYGIQYLGGHIEKINDARYCPGDGGMKIVSYLRQKFNMQIPIKQ</sequence>
<dbReference type="NCBIfam" id="TIGR03696">
    <property type="entry name" value="Rhs_assc_core"/>
    <property type="match status" value="1"/>
</dbReference>
<feature type="chain" id="PRO_5019814126" evidence="1">
    <location>
        <begin position="37"/>
        <end position="1206"/>
    </location>
</feature>
<gene>
    <name evidence="3" type="ORF">BCF58_0143</name>
</gene>
<reference evidence="3 4" key="1">
    <citation type="submission" date="2018-10" db="EMBL/GenBank/DDBJ databases">
        <title>Genomic Encyclopedia of Archaeal and Bacterial Type Strains, Phase II (KMG-II): from individual species to whole genera.</title>
        <authorList>
            <person name="Goeker M."/>
        </authorList>
    </citation>
    <scope>NUCLEOTIDE SEQUENCE [LARGE SCALE GENOMIC DNA]</scope>
    <source>
        <strain evidence="3 4">DSM 14219</strain>
    </source>
</reference>
<evidence type="ECO:0000313" key="4">
    <source>
        <dbReference type="Proteomes" id="UP000272428"/>
    </source>
</evidence>
<protein>
    <submittedName>
        <fullName evidence="3">RHS repeat-associated protein</fullName>
    </submittedName>
</protein>
<evidence type="ECO:0000256" key="1">
    <source>
        <dbReference type="SAM" id="SignalP"/>
    </source>
</evidence>
<dbReference type="AlphaFoldDB" id="A0A495SKZ4"/>
<dbReference type="SMART" id="SM00701">
    <property type="entry name" value="PGRP"/>
    <property type="match status" value="1"/>
</dbReference>
<dbReference type="Gene3D" id="3.40.80.10">
    <property type="entry name" value="Peptidoglycan recognition protein-like"/>
    <property type="match status" value="1"/>
</dbReference>
<dbReference type="GO" id="GO:0008270">
    <property type="term" value="F:zinc ion binding"/>
    <property type="evidence" value="ECO:0007669"/>
    <property type="project" value="InterPro"/>
</dbReference>
<proteinExistence type="predicted"/>
<keyword evidence="4" id="KW-1185">Reference proteome</keyword>
<dbReference type="Proteomes" id="UP000272428">
    <property type="component" value="Unassembled WGS sequence"/>
</dbReference>
<feature type="domain" description="Peptidoglycan recognition protein family" evidence="2">
    <location>
        <begin position="1017"/>
        <end position="1165"/>
    </location>
</feature>
<dbReference type="OrthoDB" id="2972467at2"/>
<feature type="signal peptide" evidence="1">
    <location>
        <begin position="1"/>
        <end position="36"/>
    </location>
</feature>
<dbReference type="InterPro" id="IPR045619">
    <property type="entry name" value="DUF6443"/>
</dbReference>
<dbReference type="GO" id="GO:0009253">
    <property type="term" value="P:peptidoglycan catabolic process"/>
    <property type="evidence" value="ECO:0007669"/>
    <property type="project" value="InterPro"/>
</dbReference>
<dbReference type="EMBL" id="RBXB01000001">
    <property type="protein sequence ID" value="RKT00941.1"/>
    <property type="molecule type" value="Genomic_DNA"/>
</dbReference>
<dbReference type="CDD" id="cd06583">
    <property type="entry name" value="PGRP"/>
    <property type="match status" value="1"/>
</dbReference>
<dbReference type="Gene3D" id="2.180.10.10">
    <property type="entry name" value="RHS repeat-associated core"/>
    <property type="match status" value="1"/>
</dbReference>
<dbReference type="PANTHER" id="PTHR32305:SF15">
    <property type="entry name" value="PROTEIN RHSA-RELATED"/>
    <property type="match status" value="1"/>
</dbReference>
<evidence type="ECO:0000259" key="2">
    <source>
        <dbReference type="SMART" id="SM00701"/>
    </source>
</evidence>
<evidence type="ECO:0000313" key="3">
    <source>
        <dbReference type="EMBL" id="RKT00941.1"/>
    </source>
</evidence>
<dbReference type="Pfam" id="PF20041">
    <property type="entry name" value="DUF6443"/>
    <property type="match status" value="1"/>
</dbReference>
<dbReference type="InterPro" id="IPR006619">
    <property type="entry name" value="PGRP_domain_met/bac"/>
</dbReference>
<keyword evidence="1" id="KW-0732">Signal</keyword>
<dbReference type="SUPFAM" id="SSF55846">
    <property type="entry name" value="N-acetylmuramoyl-L-alanine amidase-like"/>
    <property type="match status" value="1"/>
</dbReference>
<dbReference type="InterPro" id="IPR050708">
    <property type="entry name" value="T6SS_VgrG/RHS"/>
</dbReference>
<dbReference type="Pfam" id="PF01510">
    <property type="entry name" value="Amidase_2"/>
    <property type="match status" value="1"/>
</dbReference>
<dbReference type="PANTHER" id="PTHR32305">
    <property type="match status" value="1"/>
</dbReference>